<feature type="compositionally biased region" description="Acidic residues" evidence="1">
    <location>
        <begin position="201"/>
        <end position="211"/>
    </location>
</feature>
<proteinExistence type="predicted"/>
<protein>
    <submittedName>
        <fullName evidence="2">Uncharacterized protein</fullName>
    </submittedName>
</protein>
<reference evidence="2" key="1">
    <citation type="submission" date="2021-01" db="EMBL/GenBank/DDBJ databases">
        <authorList>
            <person name="Corre E."/>
            <person name="Pelletier E."/>
            <person name="Niang G."/>
            <person name="Scheremetjew M."/>
            <person name="Finn R."/>
            <person name="Kale V."/>
            <person name="Holt S."/>
            <person name="Cochrane G."/>
            <person name="Meng A."/>
            <person name="Brown T."/>
            <person name="Cohen L."/>
        </authorList>
    </citation>
    <scope>NUCLEOTIDE SEQUENCE</scope>
    <source>
        <strain evidence="2">NIES-2562</strain>
    </source>
</reference>
<dbReference type="EMBL" id="HBIB01019728">
    <property type="protein sequence ID" value="CAE0250563.1"/>
    <property type="molecule type" value="Transcribed_RNA"/>
</dbReference>
<evidence type="ECO:0000256" key="1">
    <source>
        <dbReference type="SAM" id="MobiDB-lite"/>
    </source>
</evidence>
<sequence>MVLELSSERHLDARDDIFTFILDRVDESKSKGVFAVLFSPAYLEMGNVLIWANQTVVDQYNLQLCLINHLEDPSHGGWKVQSYTNSDDFTKEVNRFMSGGVQAARKAGVNGSERFTLAVFSTRFPQYCAKESAENATRVFQNFSKSLPISLNVSADLPEIISAAYKGRKSGDKERGRGGAGEREVEEQRSRTAHTHKRGMDEEEDDDELEYDDAHNSKEGGHTEGKQEEMKVVTNQEESLFQPKKIRQ</sequence>
<feature type="compositionally biased region" description="Basic and acidic residues" evidence="1">
    <location>
        <begin position="212"/>
        <end position="231"/>
    </location>
</feature>
<dbReference type="AlphaFoldDB" id="A0A7S3G7G4"/>
<feature type="compositionally biased region" description="Basic and acidic residues" evidence="1">
    <location>
        <begin position="169"/>
        <end position="190"/>
    </location>
</feature>
<organism evidence="2">
    <name type="scientific">Palpitomonas bilix</name>
    <dbReference type="NCBI Taxonomy" id="652834"/>
    <lineage>
        <taxon>Eukaryota</taxon>
        <taxon>Eukaryota incertae sedis</taxon>
    </lineage>
</organism>
<evidence type="ECO:0000313" key="2">
    <source>
        <dbReference type="EMBL" id="CAE0250563.1"/>
    </source>
</evidence>
<name>A0A7S3G7G4_9EUKA</name>
<gene>
    <name evidence="2" type="ORF">PBIL07802_LOCUS12764</name>
</gene>
<accession>A0A7S3G7G4</accession>
<feature type="region of interest" description="Disordered" evidence="1">
    <location>
        <begin position="168"/>
        <end position="248"/>
    </location>
</feature>